<dbReference type="AlphaFoldDB" id="A0A5D0CNG7"/>
<feature type="domain" description="YetF-like N-terminal transmembrane" evidence="9">
    <location>
        <begin position="5"/>
        <end position="77"/>
    </location>
</feature>
<feature type="transmembrane region" description="Helical" evidence="7">
    <location>
        <begin position="6"/>
        <end position="25"/>
    </location>
</feature>
<evidence type="ECO:0000256" key="1">
    <source>
        <dbReference type="ARBA" id="ARBA00004651"/>
    </source>
</evidence>
<dbReference type="PANTHER" id="PTHR34582:SF5">
    <property type="entry name" value="UPF0702 TRANSMEMBRANE PROTEIN YETF"/>
    <property type="match status" value="1"/>
</dbReference>
<feature type="domain" description="YetF C-terminal" evidence="8">
    <location>
        <begin position="81"/>
        <end position="214"/>
    </location>
</feature>
<accession>A0A5D0CNG7</accession>
<dbReference type="EMBL" id="VSDO01000004">
    <property type="protein sequence ID" value="TYA11553.1"/>
    <property type="molecule type" value="Genomic_DNA"/>
</dbReference>
<comment type="subcellular location">
    <subcellularLocation>
        <location evidence="1">Cell membrane</location>
        <topology evidence="1">Multi-pass membrane protein</topology>
    </subcellularLocation>
</comment>
<dbReference type="Pfam" id="PF04239">
    <property type="entry name" value="DUF421"/>
    <property type="match status" value="1"/>
</dbReference>
<evidence type="ECO:0000256" key="2">
    <source>
        <dbReference type="ARBA" id="ARBA00006448"/>
    </source>
</evidence>
<evidence type="ECO:0000313" key="10">
    <source>
        <dbReference type="EMBL" id="TYA11553.1"/>
    </source>
</evidence>
<name>A0A5D0CNG7_9BACL</name>
<evidence type="ECO:0000256" key="4">
    <source>
        <dbReference type="ARBA" id="ARBA00022692"/>
    </source>
</evidence>
<evidence type="ECO:0000259" key="8">
    <source>
        <dbReference type="Pfam" id="PF04239"/>
    </source>
</evidence>
<keyword evidence="6 7" id="KW-0472">Membrane</keyword>
<sequence length="235" mass="27112">MELGQIALKLVVGFIGLWLLTRLLGKKEISQLTPFDFVSSLMLSELVGNTVYQEDVKFVHLLFALFLWGTLSYLFEKLTQHAKRARGHLDGKPSILIRDGEVDLKELRKNSLDFDQLRMLLRQHGVFFIGEVAYAIFEPNGTLSVMKKPEEETVKRRDLGLEAEQPRLSYALVEEGEIDRDTLRLIGKTEEWLYEQLRRQGASDAKQVAYAEWKDGEGLYILRHKQSSFRNPVKE</sequence>
<evidence type="ECO:0000256" key="5">
    <source>
        <dbReference type="ARBA" id="ARBA00022989"/>
    </source>
</evidence>
<dbReference type="OrthoDB" id="9778331at2"/>
<protein>
    <submittedName>
        <fullName evidence="10">DUF421 domain-containing protein</fullName>
    </submittedName>
</protein>
<dbReference type="RefSeq" id="WP_148455507.1">
    <property type="nucleotide sequence ID" value="NZ_VSDO01000004.1"/>
</dbReference>
<dbReference type="InterPro" id="IPR007353">
    <property type="entry name" value="DUF421"/>
</dbReference>
<dbReference type="Proteomes" id="UP000325218">
    <property type="component" value="Unassembled WGS sequence"/>
</dbReference>
<gene>
    <name evidence="10" type="ORF">FRY98_20685</name>
</gene>
<dbReference type="Gene3D" id="3.30.240.20">
    <property type="entry name" value="bsu07140 like domains"/>
    <property type="match status" value="2"/>
</dbReference>
<feature type="transmembrane region" description="Helical" evidence="7">
    <location>
        <begin position="58"/>
        <end position="75"/>
    </location>
</feature>
<keyword evidence="11" id="KW-1185">Reference proteome</keyword>
<keyword evidence="4 7" id="KW-0812">Transmembrane</keyword>
<keyword evidence="3" id="KW-1003">Cell membrane</keyword>
<proteinExistence type="inferred from homology"/>
<evidence type="ECO:0000256" key="6">
    <source>
        <dbReference type="ARBA" id="ARBA00023136"/>
    </source>
</evidence>
<organism evidence="10 11">
    <name type="scientific">Paenibacillus faecis</name>
    <dbReference type="NCBI Taxonomy" id="862114"/>
    <lineage>
        <taxon>Bacteria</taxon>
        <taxon>Bacillati</taxon>
        <taxon>Bacillota</taxon>
        <taxon>Bacilli</taxon>
        <taxon>Bacillales</taxon>
        <taxon>Paenibacillaceae</taxon>
        <taxon>Paenibacillus</taxon>
    </lineage>
</organism>
<evidence type="ECO:0000259" key="9">
    <source>
        <dbReference type="Pfam" id="PF20730"/>
    </source>
</evidence>
<dbReference type="PANTHER" id="PTHR34582">
    <property type="entry name" value="UPF0702 TRANSMEMBRANE PROTEIN YCAP"/>
    <property type="match status" value="1"/>
</dbReference>
<dbReference type="GO" id="GO:0005886">
    <property type="term" value="C:plasma membrane"/>
    <property type="evidence" value="ECO:0007669"/>
    <property type="project" value="UniProtKB-SubCell"/>
</dbReference>
<reference evidence="10 11" key="1">
    <citation type="submission" date="2019-08" db="EMBL/GenBank/DDBJ databases">
        <title>Genome sequencing of Paenibacillus faecis DSM 23593(T).</title>
        <authorList>
            <person name="Kook J.-K."/>
            <person name="Park S.-N."/>
            <person name="Lim Y.K."/>
        </authorList>
    </citation>
    <scope>NUCLEOTIDE SEQUENCE [LARGE SCALE GENOMIC DNA]</scope>
    <source>
        <strain evidence="10 11">DSM 23593</strain>
    </source>
</reference>
<evidence type="ECO:0000256" key="7">
    <source>
        <dbReference type="SAM" id="Phobius"/>
    </source>
</evidence>
<dbReference type="Pfam" id="PF20730">
    <property type="entry name" value="YetF_N"/>
    <property type="match status" value="1"/>
</dbReference>
<evidence type="ECO:0000256" key="3">
    <source>
        <dbReference type="ARBA" id="ARBA00022475"/>
    </source>
</evidence>
<evidence type="ECO:0000313" key="11">
    <source>
        <dbReference type="Proteomes" id="UP000325218"/>
    </source>
</evidence>
<dbReference type="InterPro" id="IPR048454">
    <property type="entry name" value="YetF_N"/>
</dbReference>
<dbReference type="InterPro" id="IPR023090">
    <property type="entry name" value="UPF0702_alpha/beta_dom_sf"/>
</dbReference>
<comment type="caution">
    <text evidence="10">The sequence shown here is derived from an EMBL/GenBank/DDBJ whole genome shotgun (WGS) entry which is preliminary data.</text>
</comment>
<keyword evidence="5 7" id="KW-1133">Transmembrane helix</keyword>
<comment type="similarity">
    <text evidence="2">Belongs to the UPF0702 family.</text>
</comment>